<dbReference type="Pfam" id="PF11145">
    <property type="entry name" value="DUF2921"/>
    <property type="match status" value="1"/>
</dbReference>
<keyword evidence="14" id="KW-1185">Reference proteome</keyword>
<evidence type="ECO:0000259" key="12">
    <source>
        <dbReference type="Pfam" id="PF25333"/>
    </source>
</evidence>
<evidence type="ECO:0000256" key="3">
    <source>
        <dbReference type="ARBA" id="ARBA00004906"/>
    </source>
</evidence>
<gene>
    <name evidence="13" type="ORF">FRX31_013307</name>
</gene>
<evidence type="ECO:0000256" key="1">
    <source>
        <dbReference type="ARBA" id="ARBA00000900"/>
    </source>
</evidence>
<feature type="transmembrane region" description="Helical" evidence="10">
    <location>
        <begin position="709"/>
        <end position="727"/>
    </location>
</feature>
<dbReference type="Proteomes" id="UP000554482">
    <property type="component" value="Unassembled WGS sequence"/>
</dbReference>
<evidence type="ECO:0000256" key="2">
    <source>
        <dbReference type="ARBA" id="ARBA00004127"/>
    </source>
</evidence>
<dbReference type="InterPro" id="IPR021319">
    <property type="entry name" value="DUF2921"/>
</dbReference>
<accession>A0A7J6WIB4</accession>
<proteinExistence type="predicted"/>
<evidence type="ECO:0000313" key="14">
    <source>
        <dbReference type="Proteomes" id="UP000554482"/>
    </source>
</evidence>
<dbReference type="EC" id="2.3.2.27" evidence="4"/>
<dbReference type="OrthoDB" id="607498at2759"/>
<keyword evidence="5" id="KW-0808">Transferase</keyword>
<dbReference type="PANTHER" id="PTHR33389:SF18">
    <property type="entry name" value="OS01G0677900 PROTEIN"/>
    <property type="match status" value="1"/>
</dbReference>
<dbReference type="InterPro" id="IPR057425">
    <property type="entry name" value="DUF2921_N"/>
</dbReference>
<feature type="domain" description="DUF2921" evidence="12">
    <location>
        <begin position="340"/>
        <end position="521"/>
    </location>
</feature>
<comment type="subcellular location">
    <subcellularLocation>
        <location evidence="2">Endomembrane system</location>
        <topology evidence="2">Multi-pass membrane protein</topology>
    </subcellularLocation>
</comment>
<feature type="transmembrane region" description="Helical" evidence="10">
    <location>
        <begin position="620"/>
        <end position="639"/>
    </location>
</feature>
<evidence type="ECO:0000259" key="11">
    <source>
        <dbReference type="Pfam" id="PF11145"/>
    </source>
</evidence>
<dbReference type="AlphaFoldDB" id="A0A7J6WIB4"/>
<comment type="catalytic activity">
    <reaction evidence="1">
        <text>S-ubiquitinyl-[E2 ubiquitin-conjugating enzyme]-L-cysteine + [acceptor protein]-L-lysine = [E2 ubiquitin-conjugating enzyme]-L-cysteine + N(6)-ubiquitinyl-[acceptor protein]-L-lysine.</text>
        <dbReference type="EC" id="2.3.2.27"/>
    </reaction>
</comment>
<comment type="caution">
    <text evidence="13">The sequence shown here is derived from an EMBL/GenBank/DDBJ whole genome shotgun (WGS) entry which is preliminary data.</text>
</comment>
<protein>
    <recommendedName>
        <fullName evidence="4">RING-type E3 ubiquitin transferase</fullName>
        <ecNumber evidence="4">2.3.2.27</ecNumber>
    </recommendedName>
</protein>
<evidence type="ECO:0000256" key="10">
    <source>
        <dbReference type="SAM" id="Phobius"/>
    </source>
</evidence>
<keyword evidence="9 10" id="KW-0472">Membrane</keyword>
<feature type="transmembrane region" description="Helical" evidence="10">
    <location>
        <begin position="543"/>
        <end position="564"/>
    </location>
</feature>
<feature type="transmembrane region" description="Helical" evidence="10">
    <location>
        <begin position="660"/>
        <end position="679"/>
    </location>
</feature>
<feature type="domain" description="DUF2921" evidence="12">
    <location>
        <begin position="19"/>
        <end position="118"/>
    </location>
</feature>
<reference evidence="13 14" key="1">
    <citation type="submission" date="2020-06" db="EMBL/GenBank/DDBJ databases">
        <title>Transcriptomic and genomic resources for Thalictrum thalictroides and T. hernandezii: Facilitating candidate gene discovery in an emerging model plant lineage.</title>
        <authorList>
            <person name="Arias T."/>
            <person name="Riano-Pachon D.M."/>
            <person name="Di Stilio V.S."/>
        </authorList>
    </citation>
    <scope>NUCLEOTIDE SEQUENCE [LARGE SCALE GENOMIC DNA]</scope>
    <source>
        <strain evidence="14">cv. WT478/WT964</strain>
        <tissue evidence="13">Leaves</tissue>
    </source>
</reference>
<feature type="domain" description="DUF2921" evidence="12">
    <location>
        <begin position="161"/>
        <end position="309"/>
    </location>
</feature>
<dbReference type="GO" id="GO:0061630">
    <property type="term" value="F:ubiquitin protein ligase activity"/>
    <property type="evidence" value="ECO:0007669"/>
    <property type="project" value="UniProtKB-EC"/>
</dbReference>
<dbReference type="GO" id="GO:0012505">
    <property type="term" value="C:endomembrane system"/>
    <property type="evidence" value="ECO:0007669"/>
    <property type="project" value="UniProtKB-SubCell"/>
</dbReference>
<evidence type="ECO:0000256" key="6">
    <source>
        <dbReference type="ARBA" id="ARBA00022692"/>
    </source>
</evidence>
<name>A0A7J6WIB4_THATH</name>
<evidence type="ECO:0000313" key="13">
    <source>
        <dbReference type="EMBL" id="KAF5197109.1"/>
    </source>
</evidence>
<evidence type="ECO:0000256" key="9">
    <source>
        <dbReference type="ARBA" id="ARBA00023136"/>
    </source>
</evidence>
<keyword evidence="8 10" id="KW-1133">Transmembrane helix</keyword>
<sequence length="829" mass="93263">MVEGHLVFRVGSMIPHGFSNVSYGQSKSGRFRTSRHQFPFRGRNRVMFNVNGFWSESSGKLCMVGTGTGYSKGNKILDFSAVFKLNYPRNSTIFNSLVSGSLVSVDRANSVNYFDPITVLTFSQRNYEYTLILKNNENDILEGGEVQKDSTLKLDRGRSICAGIESSNGFELEYGNACVATKICSPLDQNAGVLPEFMFFNEVQCSDNQRLRLMIAFSNSSYSVYGQPSDLSSLLVGEGVWDGDNNLLQIVACRVLNYSGSLVNASIGDCSIRLTMWFPAIMSIKSRSHVVGQLWSNKTMNESGYFDKIMFQSPMNKIPEFPNLKYEYTMTDKVVNSCAKETSTKKGKRYPSGYSYDMKFDMRVRNKRGRNAWGYSVPLSVGDRFYEQFVGIPMGESVHVATAPEASVRINENRSTLQNVSYSIHLTPDYNVHGMISSTGVSLNLDTPVDISAEGIYNIETGKLCMFGCWYVKSSHNHSLDCEIFISLQFRSLDSKSKEYVKGTIESTRKTSDPLYFESLHLLAVSLSRTQTKDFVWRLDLEITMVLISNTLICVFVGLQIFYVKKHSDVLPSVSLVMLAILTLGQMIPLVLNFEALFLTDRNRKNVMMGSGGWLEVNEVLVRVVTMISFLLHFRLLQLTWSSKLGDGNQKGLMVAEKKAIYLLLPLYLVGGFLAWVIHWRNNSHEAPLHHRNIASYQDHSLWGDLRSYAGLVLDGFLLPQILLNIFGNSKDKALIPAFYVGVTSVHLLPHAYDLYRAHRYVHSFDTRYIYANPGGDFFSTAWDVIIPFGGLLFAILIFLQQRFGGSCILPKRFIQSSAYEKVPVASGE</sequence>
<feature type="transmembrane region" description="Helical" evidence="10">
    <location>
        <begin position="734"/>
        <end position="753"/>
    </location>
</feature>
<evidence type="ECO:0000256" key="5">
    <source>
        <dbReference type="ARBA" id="ARBA00022679"/>
    </source>
</evidence>
<organism evidence="13 14">
    <name type="scientific">Thalictrum thalictroides</name>
    <name type="common">Rue-anemone</name>
    <name type="synonym">Anemone thalictroides</name>
    <dbReference type="NCBI Taxonomy" id="46969"/>
    <lineage>
        <taxon>Eukaryota</taxon>
        <taxon>Viridiplantae</taxon>
        <taxon>Streptophyta</taxon>
        <taxon>Embryophyta</taxon>
        <taxon>Tracheophyta</taxon>
        <taxon>Spermatophyta</taxon>
        <taxon>Magnoliopsida</taxon>
        <taxon>Ranunculales</taxon>
        <taxon>Ranunculaceae</taxon>
        <taxon>Thalictroideae</taxon>
        <taxon>Thalictrum</taxon>
    </lineage>
</organism>
<evidence type="ECO:0000256" key="7">
    <source>
        <dbReference type="ARBA" id="ARBA00022786"/>
    </source>
</evidence>
<dbReference type="EMBL" id="JABWDY010015092">
    <property type="protein sequence ID" value="KAF5197109.1"/>
    <property type="molecule type" value="Genomic_DNA"/>
</dbReference>
<dbReference type="Pfam" id="PF25333">
    <property type="entry name" value="DUF2921_N"/>
    <property type="match status" value="3"/>
</dbReference>
<keyword evidence="7" id="KW-0833">Ubl conjugation pathway</keyword>
<evidence type="ECO:0000256" key="4">
    <source>
        <dbReference type="ARBA" id="ARBA00012483"/>
    </source>
</evidence>
<evidence type="ECO:0000256" key="8">
    <source>
        <dbReference type="ARBA" id="ARBA00022989"/>
    </source>
</evidence>
<feature type="transmembrane region" description="Helical" evidence="10">
    <location>
        <begin position="576"/>
        <end position="600"/>
    </location>
</feature>
<feature type="domain" description="SWEET-like" evidence="11">
    <location>
        <begin position="531"/>
        <end position="814"/>
    </location>
</feature>
<comment type="pathway">
    <text evidence="3">Protein modification; protein ubiquitination.</text>
</comment>
<dbReference type="PANTHER" id="PTHR33389">
    <property type="entry name" value="FAMILY PROTEIN, PUTATIVE (DUF2921)-RELATED"/>
    <property type="match status" value="1"/>
</dbReference>
<keyword evidence="6 10" id="KW-0812">Transmembrane</keyword>
<feature type="transmembrane region" description="Helical" evidence="10">
    <location>
        <begin position="778"/>
        <end position="800"/>
    </location>
</feature>